<dbReference type="Proteomes" id="UP001176940">
    <property type="component" value="Unassembled WGS sequence"/>
</dbReference>
<feature type="non-terminal residue" evidence="6">
    <location>
        <position position="1"/>
    </location>
</feature>
<evidence type="ECO:0000256" key="1">
    <source>
        <dbReference type="ARBA" id="ARBA00022741"/>
    </source>
</evidence>
<proteinExistence type="predicted"/>
<dbReference type="PANTHER" id="PTHR45626:SF50">
    <property type="entry name" value="TRANSCRIPTION TERMINATION FACTOR 2"/>
    <property type="match status" value="1"/>
</dbReference>
<feature type="compositionally biased region" description="Basic residues" evidence="4">
    <location>
        <begin position="1"/>
        <end position="10"/>
    </location>
</feature>
<feature type="compositionally biased region" description="Basic and acidic residues" evidence="4">
    <location>
        <begin position="18"/>
        <end position="33"/>
    </location>
</feature>
<feature type="domain" description="SNF2 N-terminal" evidence="5">
    <location>
        <begin position="71"/>
        <end position="149"/>
    </location>
</feature>
<evidence type="ECO:0000256" key="2">
    <source>
        <dbReference type="ARBA" id="ARBA00022801"/>
    </source>
</evidence>
<evidence type="ECO:0000313" key="6">
    <source>
        <dbReference type="EMBL" id="CAJ0931630.1"/>
    </source>
</evidence>
<feature type="region of interest" description="Disordered" evidence="4">
    <location>
        <begin position="1"/>
        <end position="40"/>
    </location>
</feature>
<accession>A0ABN9L524</accession>
<dbReference type="Gene3D" id="3.40.50.10810">
    <property type="entry name" value="Tandem AAA-ATPase domain"/>
    <property type="match status" value="1"/>
</dbReference>
<protein>
    <recommendedName>
        <fullName evidence="5">SNF2 N-terminal domain-containing protein</fullName>
    </recommendedName>
</protein>
<dbReference type="InterPro" id="IPR027417">
    <property type="entry name" value="P-loop_NTPase"/>
</dbReference>
<comment type="caution">
    <text evidence="6">The sequence shown here is derived from an EMBL/GenBank/DDBJ whole genome shotgun (WGS) entry which is preliminary data.</text>
</comment>
<reference evidence="6" key="1">
    <citation type="submission" date="2023-07" db="EMBL/GenBank/DDBJ databases">
        <authorList>
            <person name="Stuckert A."/>
        </authorList>
    </citation>
    <scope>NUCLEOTIDE SEQUENCE</scope>
</reference>
<evidence type="ECO:0000259" key="5">
    <source>
        <dbReference type="Pfam" id="PF00176"/>
    </source>
</evidence>
<dbReference type="PANTHER" id="PTHR45626">
    <property type="entry name" value="TRANSCRIPTION TERMINATION FACTOR 2-RELATED"/>
    <property type="match status" value="1"/>
</dbReference>
<keyword evidence="1" id="KW-0547">Nucleotide-binding</keyword>
<dbReference type="InterPro" id="IPR000330">
    <property type="entry name" value="SNF2_N"/>
</dbReference>
<evidence type="ECO:0000256" key="3">
    <source>
        <dbReference type="ARBA" id="ARBA00022840"/>
    </source>
</evidence>
<dbReference type="InterPro" id="IPR050628">
    <property type="entry name" value="SNF2_RAD54_helicase_TF"/>
</dbReference>
<evidence type="ECO:0000256" key="4">
    <source>
        <dbReference type="SAM" id="MobiDB-lite"/>
    </source>
</evidence>
<gene>
    <name evidence="6" type="ORF">RIMI_LOCUS4790776</name>
</gene>
<keyword evidence="3" id="KW-0067">ATP-binding</keyword>
<dbReference type="EMBL" id="CAUEEQ010007886">
    <property type="protein sequence ID" value="CAJ0931630.1"/>
    <property type="molecule type" value="Genomic_DNA"/>
</dbReference>
<dbReference type="SUPFAM" id="SSF52540">
    <property type="entry name" value="P-loop containing nucleoside triphosphate hydrolases"/>
    <property type="match status" value="1"/>
</dbReference>
<dbReference type="InterPro" id="IPR002464">
    <property type="entry name" value="DNA/RNA_helicase_DEAH_CS"/>
</dbReference>
<dbReference type="InterPro" id="IPR038718">
    <property type="entry name" value="SNF2-like_sf"/>
</dbReference>
<evidence type="ECO:0000313" key="7">
    <source>
        <dbReference type="Proteomes" id="UP001176940"/>
    </source>
</evidence>
<organism evidence="6 7">
    <name type="scientific">Ranitomeya imitator</name>
    <name type="common">mimic poison frog</name>
    <dbReference type="NCBI Taxonomy" id="111125"/>
    <lineage>
        <taxon>Eukaryota</taxon>
        <taxon>Metazoa</taxon>
        <taxon>Chordata</taxon>
        <taxon>Craniata</taxon>
        <taxon>Vertebrata</taxon>
        <taxon>Euteleostomi</taxon>
        <taxon>Amphibia</taxon>
        <taxon>Batrachia</taxon>
        <taxon>Anura</taxon>
        <taxon>Neobatrachia</taxon>
        <taxon>Hyloidea</taxon>
        <taxon>Dendrobatidae</taxon>
        <taxon>Dendrobatinae</taxon>
        <taxon>Ranitomeya</taxon>
    </lineage>
</organism>
<keyword evidence="7" id="KW-1185">Reference proteome</keyword>
<sequence length="157" mass="17175">VGAVRHRGHHIQLVSKEIPAKKEEGDAPARDQDLESPPELLSHPALHVSTTCPMMAGCGVTPLLVLQDRAASSPLLRVAWSRIILDEAHNIKNPKVQTSIAVCKLRAGGRWAVTGTPIQNNLLDLYSLLRFLRCSPFDEFKLWKSQVDNGSRKGGGV</sequence>
<dbReference type="Pfam" id="PF00176">
    <property type="entry name" value="SNF2-rel_dom"/>
    <property type="match status" value="1"/>
</dbReference>
<name>A0ABN9L524_9NEOB</name>
<dbReference type="PROSITE" id="PS00690">
    <property type="entry name" value="DEAH_ATP_HELICASE"/>
    <property type="match status" value="1"/>
</dbReference>
<keyword evidence="2" id="KW-0378">Hydrolase</keyword>